<keyword evidence="1" id="KW-0479">Metal-binding</keyword>
<evidence type="ECO:0000259" key="5">
    <source>
        <dbReference type="Pfam" id="PF01258"/>
    </source>
</evidence>
<dbReference type="InterPro" id="IPR000962">
    <property type="entry name" value="Znf_DskA_TraR"/>
</dbReference>
<name>A0ABX8TF93_9CAUL</name>
<feature type="domain" description="Zinc finger DksA/TraR C4-type" evidence="5">
    <location>
        <begin position="89"/>
        <end position="120"/>
    </location>
</feature>
<accession>A0ABX8TF93</accession>
<dbReference type="Gene3D" id="1.20.120.910">
    <property type="entry name" value="DksA, coiled-coil domain"/>
    <property type="match status" value="1"/>
</dbReference>
<dbReference type="PROSITE" id="PS51128">
    <property type="entry name" value="ZF_DKSA_2"/>
    <property type="match status" value="1"/>
</dbReference>
<protein>
    <submittedName>
        <fullName evidence="6">TraR/DksA C4-type zinc finger protein</fullName>
    </submittedName>
</protein>
<keyword evidence="2" id="KW-0863">Zinc-finger</keyword>
<keyword evidence="3" id="KW-0862">Zinc</keyword>
<evidence type="ECO:0000256" key="4">
    <source>
        <dbReference type="PROSITE-ProRule" id="PRU00510"/>
    </source>
</evidence>
<keyword evidence="7" id="KW-1185">Reference proteome</keyword>
<sequence length="122" mass="13317">MTPSSSPALTEAQRTELKAVLTTRLAELYELDALAGESRKPVELDQQSVGRLSRVDALQQQAMAFASQGRRQHDIRLITQALTRMATDDYGWCGTCGEPIALARLRLDPTLAQCVDCAGGRN</sequence>
<dbReference type="RefSeq" id="WP_219355183.1">
    <property type="nucleotide sequence ID" value="NZ_CP080034.1"/>
</dbReference>
<dbReference type="EMBL" id="CP080034">
    <property type="protein sequence ID" value="QYC09627.1"/>
    <property type="molecule type" value="Genomic_DNA"/>
</dbReference>
<evidence type="ECO:0000313" key="6">
    <source>
        <dbReference type="EMBL" id="QYC09627.1"/>
    </source>
</evidence>
<organism evidence="6 7">
    <name type="scientific">Brevundimonas nasdae</name>
    <dbReference type="NCBI Taxonomy" id="172043"/>
    <lineage>
        <taxon>Bacteria</taxon>
        <taxon>Pseudomonadati</taxon>
        <taxon>Pseudomonadota</taxon>
        <taxon>Alphaproteobacteria</taxon>
        <taxon>Caulobacterales</taxon>
        <taxon>Caulobacteraceae</taxon>
        <taxon>Brevundimonas</taxon>
    </lineage>
</organism>
<dbReference type="PANTHER" id="PTHR33823:SF2">
    <property type="entry name" value="RNA POLYMERASE-BINDING TRANSCRIPTION FACTOR DKSA"/>
    <property type="match status" value="1"/>
</dbReference>
<feature type="zinc finger region" description="dksA C4-type" evidence="4">
    <location>
        <begin position="93"/>
        <end position="117"/>
    </location>
</feature>
<evidence type="ECO:0000256" key="1">
    <source>
        <dbReference type="ARBA" id="ARBA00022723"/>
    </source>
</evidence>
<dbReference type="GeneID" id="94376334"/>
<evidence type="ECO:0000256" key="2">
    <source>
        <dbReference type="ARBA" id="ARBA00022771"/>
    </source>
</evidence>
<dbReference type="Pfam" id="PF01258">
    <property type="entry name" value="zf-dskA_traR"/>
    <property type="match status" value="1"/>
</dbReference>
<evidence type="ECO:0000256" key="3">
    <source>
        <dbReference type="ARBA" id="ARBA00022833"/>
    </source>
</evidence>
<dbReference type="Proteomes" id="UP000824334">
    <property type="component" value="Chromosome"/>
</dbReference>
<evidence type="ECO:0000313" key="7">
    <source>
        <dbReference type="Proteomes" id="UP000824334"/>
    </source>
</evidence>
<dbReference type="PANTHER" id="PTHR33823">
    <property type="entry name" value="RNA POLYMERASE-BINDING TRANSCRIPTION FACTOR DKSA-RELATED"/>
    <property type="match status" value="1"/>
</dbReference>
<reference evidence="6 7" key="1">
    <citation type="submission" date="2021-07" db="EMBL/GenBank/DDBJ databases">
        <title>Isolation and characterization of bacteria from a gold mining with a capacity of golden bioaccumulation.</title>
        <authorList>
            <person name="Yang X.J."/>
        </authorList>
    </citation>
    <scope>NUCLEOTIDE SEQUENCE [LARGE SCALE GENOMIC DNA]</scope>
    <source>
        <strain evidence="6 7">Au29</strain>
    </source>
</reference>
<proteinExistence type="predicted"/>
<dbReference type="SUPFAM" id="SSF57716">
    <property type="entry name" value="Glucocorticoid receptor-like (DNA-binding domain)"/>
    <property type="match status" value="1"/>
</dbReference>
<gene>
    <name evidence="6" type="ORF">KWG56_13690</name>
</gene>